<accession>A0ABT0ZQU3</accession>
<keyword evidence="8 9" id="KW-0456">Lyase</keyword>
<evidence type="ECO:0000256" key="7">
    <source>
        <dbReference type="ARBA" id="ARBA00023061"/>
    </source>
</evidence>
<evidence type="ECO:0000256" key="9">
    <source>
        <dbReference type="PIRNR" id="PIRNR001332"/>
    </source>
</evidence>
<dbReference type="NCBIfam" id="TIGR01252">
    <property type="entry name" value="acetolac_decarb"/>
    <property type="match status" value="1"/>
</dbReference>
<dbReference type="PANTHER" id="PTHR35524">
    <property type="entry name" value="ALPHA-ACETOLACTATE DECARBOXYLASE"/>
    <property type="match status" value="1"/>
</dbReference>
<reference evidence="10 11" key="1">
    <citation type="submission" date="2022-06" db="EMBL/GenBank/DDBJ databases">
        <title>Fructobacillus taiwanensis sp. nov., isolated from the honeybee.</title>
        <authorList>
            <person name="Chen Y.-S."/>
            <person name="Wang L.-T."/>
            <person name="Lee Y.-S."/>
            <person name="Chang Y.-C."/>
            <person name="Wu H.-C."/>
            <person name="Liao C.-Y."/>
            <person name="Chen W.-H."/>
            <person name="Deng J.-N."/>
            <person name="Wang Y.-H."/>
        </authorList>
    </citation>
    <scope>NUCLEOTIDE SEQUENCE [LARGE SCALE GENOMIC DNA]</scope>
    <source>
        <strain evidence="10 11">W13</strain>
    </source>
</reference>
<dbReference type="RefSeq" id="WP_252443451.1">
    <property type="nucleotide sequence ID" value="NZ_JAMWYK010000004.1"/>
</dbReference>
<proteinExistence type="inferred from homology"/>
<dbReference type="PANTHER" id="PTHR35524:SF1">
    <property type="entry name" value="ALPHA-ACETOLACTATE DECARBOXYLASE"/>
    <property type="match status" value="1"/>
</dbReference>
<evidence type="ECO:0000256" key="3">
    <source>
        <dbReference type="ARBA" id="ARBA00007106"/>
    </source>
</evidence>
<dbReference type="PIRSF" id="PIRSF001332">
    <property type="entry name" value="Acetolac_decarb"/>
    <property type="match status" value="1"/>
</dbReference>
<organism evidence="10 11">
    <name type="scientific">Fructobacillus apis</name>
    <dbReference type="NCBI Taxonomy" id="2935017"/>
    <lineage>
        <taxon>Bacteria</taxon>
        <taxon>Bacillati</taxon>
        <taxon>Bacillota</taxon>
        <taxon>Bacilli</taxon>
        <taxon>Lactobacillales</taxon>
        <taxon>Lactobacillaceae</taxon>
        <taxon>Fructobacillus</taxon>
    </lineage>
</organism>
<evidence type="ECO:0000256" key="4">
    <source>
        <dbReference type="ARBA" id="ARBA00013204"/>
    </source>
</evidence>
<dbReference type="EC" id="4.1.1.5" evidence="4 9"/>
<gene>
    <name evidence="10" type="primary">budA</name>
    <name evidence="10" type="ORF">NFX39_04555</name>
</gene>
<comment type="similarity">
    <text evidence="3 9">Belongs to the alpha-acetolactate decarboxylase family.</text>
</comment>
<dbReference type="Pfam" id="PF03306">
    <property type="entry name" value="AAL_decarboxy"/>
    <property type="match status" value="1"/>
</dbReference>
<comment type="pathway">
    <text evidence="2 9">Polyol metabolism; (R,R)-butane-2,3-diol biosynthesis; (R,R)-butane-2,3-diol from pyruvate: step 2/3.</text>
</comment>
<evidence type="ECO:0000256" key="1">
    <source>
        <dbReference type="ARBA" id="ARBA00001784"/>
    </source>
</evidence>
<comment type="catalytic activity">
    <reaction evidence="1 9">
        <text>(2S)-2-acetolactate + H(+) = (R)-acetoin + CO2</text>
        <dbReference type="Rhea" id="RHEA:21580"/>
        <dbReference type="ChEBI" id="CHEBI:15378"/>
        <dbReference type="ChEBI" id="CHEBI:15686"/>
        <dbReference type="ChEBI" id="CHEBI:16526"/>
        <dbReference type="ChEBI" id="CHEBI:58476"/>
        <dbReference type="EC" id="4.1.1.5"/>
    </reaction>
</comment>
<protein>
    <recommendedName>
        <fullName evidence="5 9">Alpha-acetolactate decarboxylase</fullName>
        <ecNumber evidence="4 9">4.1.1.5</ecNumber>
    </recommendedName>
</protein>
<dbReference type="InterPro" id="IPR005128">
    <property type="entry name" value="Acetolactate_a_deCO2ase"/>
</dbReference>
<evidence type="ECO:0000313" key="10">
    <source>
        <dbReference type="EMBL" id="MCO0832362.1"/>
    </source>
</evidence>
<dbReference type="Gene3D" id="3.30.1330.80">
    <property type="entry name" value="Hypothetical protein, similar to alpha- acetolactate decarboxylase, domain 2"/>
    <property type="match status" value="2"/>
</dbReference>
<keyword evidence="11" id="KW-1185">Reference proteome</keyword>
<evidence type="ECO:0000256" key="2">
    <source>
        <dbReference type="ARBA" id="ARBA00005170"/>
    </source>
</evidence>
<dbReference type="GO" id="GO:0047605">
    <property type="term" value="F:acetolactate decarboxylase activity"/>
    <property type="evidence" value="ECO:0007669"/>
    <property type="project" value="UniProtKB-EC"/>
</dbReference>
<comment type="caution">
    <text evidence="10">The sequence shown here is derived from an EMBL/GenBank/DDBJ whole genome shotgun (WGS) entry which is preliminary data.</text>
</comment>
<evidence type="ECO:0000256" key="5">
    <source>
        <dbReference type="ARBA" id="ARBA00020164"/>
    </source>
</evidence>
<dbReference type="CDD" id="cd17299">
    <property type="entry name" value="acetolactate_decarboxylase"/>
    <property type="match status" value="1"/>
</dbReference>
<evidence type="ECO:0000313" key="11">
    <source>
        <dbReference type="Proteomes" id="UP001523234"/>
    </source>
</evidence>
<evidence type="ECO:0000256" key="8">
    <source>
        <dbReference type="ARBA" id="ARBA00023239"/>
    </source>
</evidence>
<name>A0ABT0ZQU3_9LACO</name>
<dbReference type="SUPFAM" id="SSF117856">
    <property type="entry name" value="AF0104/ALDC/Ptd012-like"/>
    <property type="match status" value="1"/>
</dbReference>
<dbReference type="Proteomes" id="UP001523234">
    <property type="component" value="Unassembled WGS sequence"/>
</dbReference>
<dbReference type="EMBL" id="JAMWYK010000004">
    <property type="protein sequence ID" value="MCO0832362.1"/>
    <property type="molecule type" value="Genomic_DNA"/>
</dbReference>
<sequence length="235" mass="25636">MNQVVQFGTMQMLVESLLDGFVSTKDVLSAGDFGIGTGEGVDGELIIIDGVAYQIDGEGQVHEVGPDFPIAFGNVHKGDFEFLKEYEDITLKELQDEIVKEVKTKSLFFAFKIEGDFDAVQTRSANKSTRPWPSLSQIAEGQNVFDTTDTDGIMVGYYSPKLFQGAAVPGFHQHYLSNAHDFGGHVLGAKLKHVKVSVQMLSGLDLRLPAENADYRAADLTQLDHLNAAIHAAES</sequence>
<keyword evidence="6 9" id="KW-0210">Decarboxylase</keyword>
<evidence type="ECO:0000256" key="6">
    <source>
        <dbReference type="ARBA" id="ARBA00022793"/>
    </source>
</evidence>
<keyword evidence="7 9" id="KW-0005">Acetoin biosynthesis</keyword>